<evidence type="ECO:0000313" key="2">
    <source>
        <dbReference type="EMBL" id="CAF4775032.1"/>
    </source>
</evidence>
<reference evidence="2" key="1">
    <citation type="submission" date="2021-02" db="EMBL/GenBank/DDBJ databases">
        <authorList>
            <person name="Steward A R."/>
        </authorList>
    </citation>
    <scope>NUCLEOTIDE SEQUENCE</scope>
</reference>
<proteinExistence type="predicted"/>
<comment type="caution">
    <text evidence="2">The sequence shown here is derived from an EMBL/GenBank/DDBJ whole genome shotgun (WGS) entry which is preliminary data.</text>
</comment>
<evidence type="ECO:0000313" key="3">
    <source>
        <dbReference type="Proteomes" id="UP000663880"/>
    </source>
</evidence>
<dbReference type="Proteomes" id="UP000663880">
    <property type="component" value="Unassembled WGS sequence"/>
</dbReference>
<gene>
    <name evidence="2" type="ORF">PMACD_LOCUS2041</name>
</gene>
<name>A0A821MVM8_9NEOP</name>
<dbReference type="EMBL" id="CAJOBZ010000003">
    <property type="protein sequence ID" value="CAF4775032.1"/>
    <property type="molecule type" value="Genomic_DNA"/>
</dbReference>
<keyword evidence="3" id="KW-1185">Reference proteome</keyword>
<accession>A0A821MVM8</accession>
<evidence type="ECO:0000256" key="1">
    <source>
        <dbReference type="SAM" id="MobiDB-lite"/>
    </source>
</evidence>
<organism evidence="2 3">
    <name type="scientific">Pieris macdunnoughi</name>
    <dbReference type="NCBI Taxonomy" id="345717"/>
    <lineage>
        <taxon>Eukaryota</taxon>
        <taxon>Metazoa</taxon>
        <taxon>Ecdysozoa</taxon>
        <taxon>Arthropoda</taxon>
        <taxon>Hexapoda</taxon>
        <taxon>Insecta</taxon>
        <taxon>Pterygota</taxon>
        <taxon>Neoptera</taxon>
        <taxon>Endopterygota</taxon>
        <taxon>Lepidoptera</taxon>
        <taxon>Glossata</taxon>
        <taxon>Ditrysia</taxon>
        <taxon>Papilionoidea</taxon>
        <taxon>Pieridae</taxon>
        <taxon>Pierinae</taxon>
        <taxon>Pieris</taxon>
    </lineage>
</organism>
<dbReference type="AlphaFoldDB" id="A0A821MVM8"/>
<feature type="region of interest" description="Disordered" evidence="1">
    <location>
        <begin position="58"/>
        <end position="90"/>
    </location>
</feature>
<sequence>MWLLIIIIHKRYHGAPRCVDVVVTRYLLKFVVVTSRDYLALVLLTAHHVLRTDLAGPSDWTEAPQLSSAPPRPIRKRSHVPGSQKPRGDRTACLHNQASVSLTLSLTLSVRVVRNVIAPFSFRENYIVPRLYKV</sequence>
<protein>
    <submittedName>
        <fullName evidence="2">Uncharacterized protein</fullName>
    </submittedName>
</protein>